<dbReference type="OrthoDB" id="5383158at2"/>
<name>A0A540WXQ5_9BACT</name>
<sequence length="163" mass="17262">MGPVSVARSAPGARVAEGAGGAYTRGIVSGLSRLLTLVLLLGWQVAASGVAGLGHYCEKQVQTRASKCRCHEHSKADSSHADSHGQPTLQWDCCEEPHWDLPAPTEGSVSSASPFVAPPVAVPPVAWLPLKAPEWGSQRSLSLWNMPPSQGPPVFLRIRTLLL</sequence>
<protein>
    <submittedName>
        <fullName evidence="1">Uncharacterized protein</fullName>
    </submittedName>
</protein>
<dbReference type="Proteomes" id="UP000315369">
    <property type="component" value="Unassembled WGS sequence"/>
</dbReference>
<evidence type="ECO:0000313" key="2">
    <source>
        <dbReference type="Proteomes" id="UP000315369"/>
    </source>
</evidence>
<evidence type="ECO:0000313" key="1">
    <source>
        <dbReference type="EMBL" id="TQF13782.1"/>
    </source>
</evidence>
<proteinExistence type="predicted"/>
<comment type="caution">
    <text evidence="1">The sequence shown here is derived from an EMBL/GenBank/DDBJ whole genome shotgun (WGS) entry which is preliminary data.</text>
</comment>
<gene>
    <name evidence="1" type="ORF">FJV41_22045</name>
</gene>
<reference evidence="1 2" key="1">
    <citation type="submission" date="2019-06" db="EMBL/GenBank/DDBJ databases">
        <authorList>
            <person name="Livingstone P."/>
            <person name="Whitworth D."/>
        </authorList>
    </citation>
    <scope>NUCLEOTIDE SEQUENCE [LARGE SCALE GENOMIC DNA]</scope>
    <source>
        <strain evidence="1 2">AM401</strain>
    </source>
</reference>
<organism evidence="1 2">
    <name type="scientific">Myxococcus llanfairpwllgwyngyllgogerychwyrndrobwllllantysiliogogogochensis</name>
    <dbReference type="NCBI Taxonomy" id="2590453"/>
    <lineage>
        <taxon>Bacteria</taxon>
        <taxon>Pseudomonadati</taxon>
        <taxon>Myxococcota</taxon>
        <taxon>Myxococcia</taxon>
        <taxon>Myxococcales</taxon>
        <taxon>Cystobacterineae</taxon>
        <taxon>Myxococcaceae</taxon>
        <taxon>Myxococcus</taxon>
    </lineage>
</organism>
<dbReference type="EMBL" id="VIFM01000088">
    <property type="protein sequence ID" value="TQF13782.1"/>
    <property type="molecule type" value="Genomic_DNA"/>
</dbReference>
<keyword evidence="2" id="KW-1185">Reference proteome</keyword>
<dbReference type="AlphaFoldDB" id="A0A540WXQ5"/>
<accession>A0A540WXQ5</accession>